<accession>A0A7D6DY57</accession>
<gene>
    <name evidence="1" type="ORF">H0P51_22555</name>
</gene>
<organism evidence="1 2">
    <name type="scientific">Mycobacterium vicinigordonae</name>
    <dbReference type="NCBI Taxonomy" id="1719132"/>
    <lineage>
        <taxon>Bacteria</taxon>
        <taxon>Bacillati</taxon>
        <taxon>Actinomycetota</taxon>
        <taxon>Actinomycetes</taxon>
        <taxon>Mycobacteriales</taxon>
        <taxon>Mycobacteriaceae</taxon>
        <taxon>Mycobacterium</taxon>
    </lineage>
</organism>
<sequence>MICNTFRLTSRKYWDEVKRDMKPIYTAVTAAAARAGPR</sequence>
<proteinExistence type="predicted"/>
<reference evidence="2" key="3">
    <citation type="submission" date="2023-07" db="EMBL/GenBank/DDBJ databases">
        <title>Description of Mycobacterium gordonae subsp. intergordonae subsp.nov. and Mycobacterium gordonae subsp. gordonae subsp. nov.</title>
        <authorList>
            <person name="Huang H."/>
        </authorList>
    </citation>
    <scope>NUCLEOTIDE SEQUENCE [LARGE SCALE GENOMIC DNA]</scope>
    <source>
        <strain evidence="2">24</strain>
    </source>
</reference>
<keyword evidence="2" id="KW-1185">Reference proteome</keyword>
<reference evidence="1 2" key="2">
    <citation type="submission" date="2020-07" db="EMBL/GenBank/DDBJ databases">
        <authorList>
            <person name="Yu X."/>
        </authorList>
    </citation>
    <scope>NUCLEOTIDE SEQUENCE [LARGE SCALE GENOMIC DNA]</scope>
    <source>
        <strain evidence="2">24</strain>
    </source>
</reference>
<dbReference type="AlphaFoldDB" id="A0A7D6DY57"/>
<evidence type="ECO:0000313" key="2">
    <source>
        <dbReference type="Proteomes" id="UP000510682"/>
    </source>
</evidence>
<evidence type="ECO:0000313" key="1">
    <source>
        <dbReference type="EMBL" id="QLL06490.1"/>
    </source>
</evidence>
<dbReference type="KEGG" id="mgor:H0P51_22555"/>
<name>A0A7D6DY57_9MYCO</name>
<reference evidence="2" key="1">
    <citation type="submission" date="2020-07" db="EMBL/GenBank/DDBJ databases">
        <title>Description of Mycobacterium gordonae subsp. intergordonae subsp.nov. and Mycobacterium gordonae subsp. gordonae subsp. nov.</title>
        <authorList>
            <person name="Yu X."/>
        </authorList>
    </citation>
    <scope>NUCLEOTIDE SEQUENCE [LARGE SCALE GENOMIC DNA]</scope>
    <source>
        <strain evidence="2">24</strain>
    </source>
</reference>
<protein>
    <submittedName>
        <fullName evidence="1">Uncharacterized protein</fullName>
    </submittedName>
</protein>
<dbReference type="Proteomes" id="UP000510682">
    <property type="component" value="Chromosome"/>
</dbReference>
<dbReference type="EMBL" id="CP059165">
    <property type="protein sequence ID" value="QLL06490.1"/>
    <property type="molecule type" value="Genomic_DNA"/>
</dbReference>